<reference evidence="11" key="1">
    <citation type="submission" date="2023-10" db="EMBL/GenBank/DDBJ databases">
        <title>Genome assembly of Pristionchus species.</title>
        <authorList>
            <person name="Yoshida K."/>
            <person name="Sommer R.J."/>
        </authorList>
    </citation>
    <scope>NUCLEOTIDE SEQUENCE</scope>
    <source>
        <strain evidence="11">RS0144</strain>
    </source>
</reference>
<evidence type="ECO:0000259" key="10">
    <source>
        <dbReference type="PROSITE" id="PS52004"/>
    </source>
</evidence>
<dbReference type="Pfam" id="PF00109">
    <property type="entry name" value="ketoacyl-synt"/>
    <property type="match status" value="1"/>
</dbReference>
<name>A0AAV5SME4_9BILA</name>
<keyword evidence="4" id="KW-0276">Fatty acid metabolism</keyword>
<dbReference type="AlphaFoldDB" id="A0AAV5SME4"/>
<organism evidence="11 12">
    <name type="scientific">Pristionchus entomophagus</name>
    <dbReference type="NCBI Taxonomy" id="358040"/>
    <lineage>
        <taxon>Eukaryota</taxon>
        <taxon>Metazoa</taxon>
        <taxon>Ecdysozoa</taxon>
        <taxon>Nematoda</taxon>
        <taxon>Chromadorea</taxon>
        <taxon>Rhabditida</taxon>
        <taxon>Rhabditina</taxon>
        <taxon>Diplogasteromorpha</taxon>
        <taxon>Diplogasteroidea</taxon>
        <taxon>Neodiplogasteridae</taxon>
        <taxon>Pristionchus</taxon>
    </lineage>
</organism>
<keyword evidence="12" id="KW-1185">Reference proteome</keyword>
<dbReference type="InterPro" id="IPR018201">
    <property type="entry name" value="Ketoacyl_synth_AS"/>
</dbReference>
<dbReference type="PROSITE" id="PS52004">
    <property type="entry name" value="KS3_2"/>
    <property type="match status" value="1"/>
</dbReference>
<evidence type="ECO:0000256" key="9">
    <source>
        <dbReference type="ARBA" id="ARBA00023268"/>
    </source>
</evidence>
<keyword evidence="7" id="KW-0443">Lipid metabolism</keyword>
<protein>
    <recommendedName>
        <fullName evidence="10">Ketosynthase family 3 (KS3) domain-containing protein</fullName>
    </recommendedName>
</protein>
<dbReference type="GO" id="GO:0016491">
    <property type="term" value="F:oxidoreductase activity"/>
    <property type="evidence" value="ECO:0007669"/>
    <property type="project" value="UniProtKB-KW"/>
</dbReference>
<dbReference type="SMART" id="SM00825">
    <property type="entry name" value="PKS_KS"/>
    <property type="match status" value="1"/>
</dbReference>
<comment type="caution">
    <text evidence="11">The sequence shown here is derived from an EMBL/GenBank/DDBJ whole genome shotgun (WGS) entry which is preliminary data.</text>
</comment>
<evidence type="ECO:0000256" key="6">
    <source>
        <dbReference type="ARBA" id="ARBA00023002"/>
    </source>
</evidence>
<feature type="non-terminal residue" evidence="11">
    <location>
        <position position="1"/>
    </location>
</feature>
<evidence type="ECO:0000256" key="2">
    <source>
        <dbReference type="ARBA" id="ARBA00022516"/>
    </source>
</evidence>
<proteinExistence type="predicted"/>
<dbReference type="PANTHER" id="PTHR43775:SF7">
    <property type="entry name" value="FATTY ACID SYNTHASE"/>
    <property type="match status" value="1"/>
</dbReference>
<evidence type="ECO:0000256" key="7">
    <source>
        <dbReference type="ARBA" id="ARBA00023098"/>
    </source>
</evidence>
<feature type="domain" description="Ketosynthase family 3 (KS3)" evidence="10">
    <location>
        <begin position="26"/>
        <end position="256"/>
    </location>
</feature>
<dbReference type="InterPro" id="IPR020841">
    <property type="entry name" value="PKS_Beta-ketoAc_synthase_dom"/>
</dbReference>
<evidence type="ECO:0000256" key="4">
    <source>
        <dbReference type="ARBA" id="ARBA00022832"/>
    </source>
</evidence>
<accession>A0AAV5SME4</accession>
<dbReference type="PROSITE" id="PS00606">
    <property type="entry name" value="KS3_1"/>
    <property type="match status" value="1"/>
</dbReference>
<keyword evidence="9" id="KW-0511">Multifunctional enzyme</keyword>
<dbReference type="GO" id="GO:0004315">
    <property type="term" value="F:3-oxoacyl-[acyl-carrier-protein] synthase activity"/>
    <property type="evidence" value="ECO:0007669"/>
    <property type="project" value="InterPro"/>
</dbReference>
<dbReference type="InterPro" id="IPR016039">
    <property type="entry name" value="Thiolase-like"/>
</dbReference>
<evidence type="ECO:0000256" key="3">
    <source>
        <dbReference type="ARBA" id="ARBA00022679"/>
    </source>
</evidence>
<dbReference type="Gene3D" id="3.40.47.10">
    <property type="match status" value="1"/>
</dbReference>
<evidence type="ECO:0000256" key="5">
    <source>
        <dbReference type="ARBA" id="ARBA00022857"/>
    </source>
</evidence>
<evidence type="ECO:0000313" key="11">
    <source>
        <dbReference type="EMBL" id="GMS81309.1"/>
    </source>
</evidence>
<sequence>PLNQTSDCVCIIIMSTSEKPSFWKEQDDIVISGVSGRFPRAENVDEFADLLLAGEDLVTEDNLRWPPGIYDLPKRHGKIRELRKFDSQFFSVPNKQANFMDPQVRMLLEVTWEALIDAGVNPVDVRGSRTGVFVGCSHSETHDVISSDPETVNGYGLTGCTRSMFSNRISFTFDFRGPSFSVDTACSSSLLALQLAVDAIRLGDCDSAIVAGAHLTLSPAKALQFRRLNMLSDAGSCRSFDESGDGYCRTEGVAAL</sequence>
<dbReference type="PANTHER" id="PTHR43775">
    <property type="entry name" value="FATTY ACID SYNTHASE"/>
    <property type="match status" value="1"/>
</dbReference>
<feature type="non-terminal residue" evidence="11">
    <location>
        <position position="256"/>
    </location>
</feature>
<evidence type="ECO:0000256" key="1">
    <source>
        <dbReference type="ARBA" id="ARBA00022450"/>
    </source>
</evidence>
<gene>
    <name evidence="11" type="ORF">PENTCL1PPCAC_3484</name>
</gene>
<dbReference type="GO" id="GO:0004312">
    <property type="term" value="F:fatty acid synthase activity"/>
    <property type="evidence" value="ECO:0007669"/>
    <property type="project" value="TreeGrafter"/>
</dbReference>
<dbReference type="InterPro" id="IPR014030">
    <property type="entry name" value="Ketoacyl_synth_N"/>
</dbReference>
<dbReference type="CDD" id="cd00833">
    <property type="entry name" value="PKS"/>
    <property type="match status" value="1"/>
</dbReference>
<dbReference type="InterPro" id="IPR050091">
    <property type="entry name" value="PKS_NRPS_Biosynth_Enz"/>
</dbReference>
<evidence type="ECO:0000256" key="8">
    <source>
        <dbReference type="ARBA" id="ARBA00023160"/>
    </source>
</evidence>
<keyword evidence="5" id="KW-0521">NADP</keyword>
<keyword evidence="6" id="KW-0560">Oxidoreductase</keyword>
<keyword evidence="2" id="KW-0444">Lipid biosynthesis</keyword>
<dbReference type="Proteomes" id="UP001432027">
    <property type="component" value="Unassembled WGS sequence"/>
</dbReference>
<keyword evidence="1" id="KW-0596">Phosphopantetheine</keyword>
<evidence type="ECO:0000313" key="12">
    <source>
        <dbReference type="Proteomes" id="UP001432027"/>
    </source>
</evidence>
<dbReference type="GO" id="GO:0006633">
    <property type="term" value="P:fatty acid biosynthetic process"/>
    <property type="evidence" value="ECO:0007669"/>
    <property type="project" value="UniProtKB-KW"/>
</dbReference>
<dbReference type="EMBL" id="BTSX01000001">
    <property type="protein sequence ID" value="GMS81309.1"/>
    <property type="molecule type" value="Genomic_DNA"/>
</dbReference>
<keyword evidence="8" id="KW-0275">Fatty acid biosynthesis</keyword>
<keyword evidence="3" id="KW-0808">Transferase</keyword>
<dbReference type="SUPFAM" id="SSF53901">
    <property type="entry name" value="Thiolase-like"/>
    <property type="match status" value="1"/>
</dbReference>